<protein>
    <recommendedName>
        <fullName evidence="7">Glucose-6-phosphate isomerase</fullName>
        <shortName evidence="7">GPI</shortName>
        <ecNumber evidence="7">5.3.1.9</ecNumber>
    </recommendedName>
    <alternativeName>
        <fullName evidence="7">Phosphoglucose isomerase</fullName>
        <shortName evidence="7">PGI</shortName>
    </alternativeName>
    <alternativeName>
        <fullName evidence="7">Phosphohexose isomerase</fullName>
        <shortName evidence="7">PHI</shortName>
    </alternativeName>
</protein>
<evidence type="ECO:0000256" key="6">
    <source>
        <dbReference type="ARBA" id="ARBA00029321"/>
    </source>
</evidence>
<accession>A0A4S3M371</accession>
<gene>
    <name evidence="7" type="primary">pgi</name>
    <name evidence="9" type="ORF">E7Z59_04070</name>
</gene>
<dbReference type="OrthoDB" id="140919at2"/>
<dbReference type="InterPro" id="IPR035482">
    <property type="entry name" value="SIS_PGI_2"/>
</dbReference>
<dbReference type="InterPro" id="IPR001672">
    <property type="entry name" value="G6P_Isomerase"/>
</dbReference>
<sequence length="546" mass="61481">MALKAINPTKTKAWEKLSSHFEEIKDVHMVELFRKNPERAKEMAIEWNDFYVDYSKNRINKETLDLLVSLAEELDLQDAISKYFSGDTINETEGRAVLHTALRAGKDDEVLVDGVNVVPEVYQVREKISQFSDSVINGSRKGYTGKAFTHVVNIGIGGSDLGPAMVTEALAYYKNHLDVRFISNVDGDHVMESLKGLDPETTLFVVVSKTFTTQETLSNATTAKNWFLKTASEKDVAKHFVAVSTNLEKIADFGIHADNVFPMWDWVGGRFSLWSAVGLSIALSVGYENYAKLLDGARAMDQHFKETPFERNIPVVLSLINIWYNNFFDAESEAIIPYTQYLHRFSAYLQQGIMESNGKSIDRNGQRVGYQTGTIIWGEPGTNSQHAFFQLIHQGTKLIPADFIGFTESLHGEEDHHKKLMSNFFAQTEALLNGKVEDVVIGELKAQGKNEEQIKALTPFKIFEGNKPTNTFMIDRLTPQSLGALIALYEHKIFVQGVVWNIFSYDQWGVELGKQLANNILKDFAGETTAEHDPSTALLIKRFMEH</sequence>
<dbReference type="CDD" id="cd05016">
    <property type="entry name" value="SIS_PGI_2"/>
    <property type="match status" value="1"/>
</dbReference>
<dbReference type="GO" id="GO:0048029">
    <property type="term" value="F:monosaccharide binding"/>
    <property type="evidence" value="ECO:0007669"/>
    <property type="project" value="TreeGrafter"/>
</dbReference>
<keyword evidence="10" id="KW-1185">Reference proteome</keyword>
<comment type="caution">
    <text evidence="9">The sequence shown here is derived from an EMBL/GenBank/DDBJ whole genome shotgun (WGS) entry which is preliminary data.</text>
</comment>
<dbReference type="NCBIfam" id="NF001211">
    <property type="entry name" value="PRK00179.1"/>
    <property type="match status" value="1"/>
</dbReference>
<evidence type="ECO:0000256" key="2">
    <source>
        <dbReference type="ARBA" id="ARBA00006604"/>
    </source>
</evidence>
<feature type="active site" evidence="7">
    <location>
        <position position="514"/>
    </location>
</feature>
<dbReference type="Pfam" id="PF00342">
    <property type="entry name" value="PGI"/>
    <property type="match status" value="1"/>
</dbReference>
<feature type="active site" evidence="7">
    <location>
        <position position="386"/>
    </location>
</feature>
<dbReference type="HAMAP" id="MF_00473">
    <property type="entry name" value="G6P_isomerase"/>
    <property type="match status" value="1"/>
</dbReference>
<evidence type="ECO:0000256" key="3">
    <source>
        <dbReference type="ARBA" id="ARBA00022432"/>
    </source>
</evidence>
<dbReference type="GO" id="GO:0097367">
    <property type="term" value="F:carbohydrate derivative binding"/>
    <property type="evidence" value="ECO:0007669"/>
    <property type="project" value="InterPro"/>
</dbReference>
<keyword evidence="3 7" id="KW-0312">Gluconeogenesis</keyword>
<dbReference type="InterPro" id="IPR035476">
    <property type="entry name" value="SIS_PGI_1"/>
</dbReference>
<dbReference type="PANTHER" id="PTHR11469">
    <property type="entry name" value="GLUCOSE-6-PHOSPHATE ISOMERASE"/>
    <property type="match status" value="1"/>
</dbReference>
<name>A0A4S3M371_9FLAO</name>
<comment type="pathway">
    <text evidence="7">Carbohydrate biosynthesis; gluconeogenesis.</text>
</comment>
<comment type="catalytic activity">
    <reaction evidence="6 7 8">
        <text>alpha-D-glucose 6-phosphate = beta-D-fructose 6-phosphate</text>
        <dbReference type="Rhea" id="RHEA:11816"/>
        <dbReference type="ChEBI" id="CHEBI:57634"/>
        <dbReference type="ChEBI" id="CHEBI:58225"/>
        <dbReference type="EC" id="5.3.1.9"/>
    </reaction>
</comment>
<comment type="similarity">
    <text evidence="2 7 8">Belongs to the GPI family.</text>
</comment>
<evidence type="ECO:0000313" key="9">
    <source>
        <dbReference type="EMBL" id="THD69513.1"/>
    </source>
</evidence>
<dbReference type="PROSITE" id="PS00174">
    <property type="entry name" value="P_GLUCOSE_ISOMERASE_2"/>
    <property type="match status" value="1"/>
</dbReference>
<comment type="subcellular location">
    <subcellularLocation>
        <location evidence="7">Cytoplasm</location>
    </subcellularLocation>
</comment>
<evidence type="ECO:0000256" key="7">
    <source>
        <dbReference type="HAMAP-Rule" id="MF_00473"/>
    </source>
</evidence>
<dbReference type="PRINTS" id="PR00662">
    <property type="entry name" value="G6PISOMERASE"/>
</dbReference>
<dbReference type="InterPro" id="IPR046348">
    <property type="entry name" value="SIS_dom_sf"/>
</dbReference>
<dbReference type="RefSeq" id="WP_136335002.1">
    <property type="nucleotide sequence ID" value="NZ_QXMP01000001.1"/>
</dbReference>
<dbReference type="EC" id="5.3.1.9" evidence="7"/>
<dbReference type="Gene3D" id="1.10.1390.10">
    <property type="match status" value="1"/>
</dbReference>
<evidence type="ECO:0000256" key="8">
    <source>
        <dbReference type="RuleBase" id="RU000612"/>
    </source>
</evidence>
<evidence type="ECO:0000313" key="10">
    <source>
        <dbReference type="Proteomes" id="UP000305939"/>
    </source>
</evidence>
<dbReference type="AlphaFoldDB" id="A0A4S3M371"/>
<dbReference type="FunFam" id="3.40.50.10490:FF:000004">
    <property type="entry name" value="Glucose-6-phosphate isomerase"/>
    <property type="match status" value="1"/>
</dbReference>
<dbReference type="CDD" id="cd05015">
    <property type="entry name" value="SIS_PGI_1"/>
    <property type="match status" value="1"/>
</dbReference>
<keyword evidence="5 7" id="KW-0413">Isomerase</keyword>
<evidence type="ECO:0000256" key="4">
    <source>
        <dbReference type="ARBA" id="ARBA00023152"/>
    </source>
</evidence>
<keyword evidence="4 7" id="KW-0324">Glycolysis</keyword>
<feature type="active site" description="Proton donor" evidence="7">
    <location>
        <position position="355"/>
    </location>
</feature>
<dbReference type="GO" id="GO:0005829">
    <property type="term" value="C:cytosol"/>
    <property type="evidence" value="ECO:0007669"/>
    <property type="project" value="TreeGrafter"/>
</dbReference>
<dbReference type="GO" id="GO:0006094">
    <property type="term" value="P:gluconeogenesis"/>
    <property type="evidence" value="ECO:0007669"/>
    <property type="project" value="UniProtKB-UniRule"/>
</dbReference>
<dbReference type="EMBL" id="SSMC01000001">
    <property type="protein sequence ID" value="THD69513.1"/>
    <property type="molecule type" value="Genomic_DNA"/>
</dbReference>
<comment type="pathway">
    <text evidence="1 7 8">Carbohydrate degradation; glycolysis; D-glyceraldehyde 3-phosphate and glycerone phosphate from D-glucose: step 2/4.</text>
</comment>
<dbReference type="GO" id="GO:0004347">
    <property type="term" value="F:glucose-6-phosphate isomerase activity"/>
    <property type="evidence" value="ECO:0007669"/>
    <property type="project" value="UniProtKB-UniRule"/>
</dbReference>
<dbReference type="UniPathway" id="UPA00109">
    <property type="reaction ID" value="UER00181"/>
</dbReference>
<reference evidence="9 10" key="1">
    <citation type="submission" date="2019-04" db="EMBL/GenBank/DDBJ databases">
        <title>Draft genome sequence of Robertkochia marina CC-AMO-30D.</title>
        <authorList>
            <person name="Hameed A."/>
            <person name="Lin S.-Y."/>
            <person name="Shahina M."/>
            <person name="Lai W.-A."/>
            <person name="Young C.-C."/>
        </authorList>
    </citation>
    <scope>NUCLEOTIDE SEQUENCE [LARGE SCALE GENOMIC DNA]</scope>
    <source>
        <strain evidence="9 10">CC-AMO-30D</strain>
    </source>
</reference>
<dbReference type="GO" id="GO:0051156">
    <property type="term" value="P:glucose 6-phosphate metabolic process"/>
    <property type="evidence" value="ECO:0007669"/>
    <property type="project" value="TreeGrafter"/>
</dbReference>
<comment type="function">
    <text evidence="7">Catalyzes the reversible isomerization of glucose-6-phosphate to fructose-6-phosphate.</text>
</comment>
<dbReference type="PROSITE" id="PS00765">
    <property type="entry name" value="P_GLUCOSE_ISOMERASE_1"/>
    <property type="match status" value="1"/>
</dbReference>
<proteinExistence type="inferred from homology"/>
<keyword evidence="7" id="KW-0963">Cytoplasm</keyword>
<dbReference type="GO" id="GO:0006096">
    <property type="term" value="P:glycolytic process"/>
    <property type="evidence" value="ECO:0007669"/>
    <property type="project" value="UniProtKB-UniRule"/>
</dbReference>
<dbReference type="InterPro" id="IPR018189">
    <property type="entry name" value="Phosphoglucose_isomerase_CS"/>
</dbReference>
<dbReference type="Proteomes" id="UP000305939">
    <property type="component" value="Unassembled WGS sequence"/>
</dbReference>
<dbReference type="PROSITE" id="PS51463">
    <property type="entry name" value="P_GLUCOSE_ISOMERASE_3"/>
    <property type="match status" value="1"/>
</dbReference>
<evidence type="ECO:0000256" key="5">
    <source>
        <dbReference type="ARBA" id="ARBA00023235"/>
    </source>
</evidence>
<dbReference type="PANTHER" id="PTHR11469:SF1">
    <property type="entry name" value="GLUCOSE-6-PHOSPHATE ISOMERASE"/>
    <property type="match status" value="1"/>
</dbReference>
<dbReference type="InterPro" id="IPR023096">
    <property type="entry name" value="G6P_Isomerase_C"/>
</dbReference>
<organism evidence="9 10">
    <name type="scientific">Robertkochia marina</name>
    <dbReference type="NCBI Taxonomy" id="1227945"/>
    <lineage>
        <taxon>Bacteria</taxon>
        <taxon>Pseudomonadati</taxon>
        <taxon>Bacteroidota</taxon>
        <taxon>Flavobacteriia</taxon>
        <taxon>Flavobacteriales</taxon>
        <taxon>Flavobacteriaceae</taxon>
        <taxon>Robertkochia</taxon>
    </lineage>
</organism>
<dbReference type="UniPathway" id="UPA00138"/>
<evidence type="ECO:0000256" key="1">
    <source>
        <dbReference type="ARBA" id="ARBA00004926"/>
    </source>
</evidence>
<dbReference type="Gene3D" id="3.40.50.10490">
    <property type="entry name" value="Glucose-6-phosphate isomerase like protein, domain 1"/>
    <property type="match status" value="2"/>
</dbReference>
<dbReference type="SUPFAM" id="SSF53697">
    <property type="entry name" value="SIS domain"/>
    <property type="match status" value="1"/>
</dbReference>